<protein>
    <submittedName>
        <fullName evidence="1">Uncharacterized protein</fullName>
    </submittedName>
</protein>
<accession>A0ACC2WEM4</accession>
<organism evidence="1 2">
    <name type="scientific">Naganishia cerealis</name>
    <dbReference type="NCBI Taxonomy" id="610337"/>
    <lineage>
        <taxon>Eukaryota</taxon>
        <taxon>Fungi</taxon>
        <taxon>Dikarya</taxon>
        <taxon>Basidiomycota</taxon>
        <taxon>Agaricomycotina</taxon>
        <taxon>Tremellomycetes</taxon>
        <taxon>Filobasidiales</taxon>
        <taxon>Filobasidiaceae</taxon>
        <taxon>Naganishia</taxon>
    </lineage>
</organism>
<sequence>MPEIAISRSDASPEWWPEGWVDFVPGISHDDLKPEKIGQDHPRHKAFVAKIGSHLATLQKLPDPDSYVLAGFPEGYGLFLVKRRTETGPQAGKIKTEAQVFGSQFAHKFRTIQEFLPHAEWLMDTSRDIQDHSTCNCRKKPPSRPASQATSNPENGQETEAAGRKRKHGEIVDASSGSANRATEIPASEVDEESRQYAKEMMATDQDRKRDLREKRLYRKGELVWIRLPWKVSKPAEFHPDMDMGIEVLHVWPAIILSNDFRVRVAGRLQAISQWYDVKYCGPLDNRGAGHLPTSLFAHIDEAYIFPFSAFDYKRHLTIMEDALNVIAPTFLDGELGLTDTSTDWKARYTVNLPFNALRDHRLWDRSLAAFAQAVKFAYELADMWTQTDGYVGQQEDEDGVRTYFLGMWWGAERIWQEELVRLNKSRSQLELKGLAPANPDSQNTAIFLKISTISVQETPFRERKTWETLVRGDLYELEADKENETKPLASGDGIIKNGTAAKKGREAAKPLAKPDALSTMPSPPPGYHFRKLNPDDTEVTCDIFDIAGRIYPGLDHAAWGMDVRTKADGADPNGTSSPDRIDSLAGKLPGKKSAVPPSTWIETRYKAIMVAQIATRKWLAGFFVN</sequence>
<dbReference type="EMBL" id="JASBWR010000015">
    <property type="protein sequence ID" value="KAJ9109863.1"/>
    <property type="molecule type" value="Genomic_DNA"/>
</dbReference>
<reference evidence="1" key="1">
    <citation type="submission" date="2023-04" db="EMBL/GenBank/DDBJ databases">
        <title>Draft Genome sequencing of Naganishia species isolated from polar environments using Oxford Nanopore Technology.</title>
        <authorList>
            <person name="Leo P."/>
            <person name="Venkateswaran K."/>
        </authorList>
    </citation>
    <scope>NUCLEOTIDE SEQUENCE</scope>
    <source>
        <strain evidence="1">MNA-CCFEE 5261</strain>
    </source>
</reference>
<comment type="caution">
    <text evidence="1">The sequence shown here is derived from an EMBL/GenBank/DDBJ whole genome shotgun (WGS) entry which is preliminary data.</text>
</comment>
<dbReference type="Proteomes" id="UP001241377">
    <property type="component" value="Unassembled WGS sequence"/>
</dbReference>
<keyword evidence="2" id="KW-1185">Reference proteome</keyword>
<evidence type="ECO:0000313" key="1">
    <source>
        <dbReference type="EMBL" id="KAJ9109863.1"/>
    </source>
</evidence>
<gene>
    <name evidence="1" type="ORF">QFC19_001842</name>
</gene>
<name>A0ACC2WEM4_9TREE</name>
<proteinExistence type="predicted"/>
<evidence type="ECO:0000313" key="2">
    <source>
        <dbReference type="Proteomes" id="UP001241377"/>
    </source>
</evidence>